<sequence length="103" mass="11194">MEQAVIIDMDVTLIASAERHVQGLEGGEAVLNAVLNATKNGLSGLDELFHDGGMVREDVRAIATGFLRDATDLEGTALEDRVDQLVTAALKYLRTHQNDFKNI</sequence>
<evidence type="ECO:0000313" key="1">
    <source>
        <dbReference type="EMBL" id="KRL85451.1"/>
    </source>
</evidence>
<proteinExistence type="predicted"/>
<dbReference type="AlphaFoldDB" id="A0A0R1U6F1"/>
<accession>A0A0R1U6F1</accession>
<organism evidence="1 2">
    <name type="scientific">Lacticaseibacillus pantheris DSM 15945 = JCM 12539 = NBRC 106106</name>
    <dbReference type="NCBI Taxonomy" id="1423783"/>
    <lineage>
        <taxon>Bacteria</taxon>
        <taxon>Bacillati</taxon>
        <taxon>Bacillota</taxon>
        <taxon>Bacilli</taxon>
        <taxon>Lactobacillales</taxon>
        <taxon>Lactobacillaceae</taxon>
        <taxon>Lacticaseibacillus</taxon>
    </lineage>
</organism>
<protein>
    <submittedName>
        <fullName evidence="1">Uncharacterized protein</fullName>
    </submittedName>
</protein>
<dbReference type="Proteomes" id="UP000051922">
    <property type="component" value="Unassembled WGS sequence"/>
</dbReference>
<name>A0A0R1U6F1_9LACO</name>
<dbReference type="EMBL" id="AZFJ01000052">
    <property type="protein sequence ID" value="KRL85451.1"/>
    <property type="molecule type" value="Genomic_DNA"/>
</dbReference>
<reference evidence="1 2" key="1">
    <citation type="journal article" date="2015" name="Genome Announc.">
        <title>Expanding the biotechnology potential of lactobacilli through comparative genomics of 213 strains and associated genera.</title>
        <authorList>
            <person name="Sun Z."/>
            <person name="Harris H.M."/>
            <person name="McCann A."/>
            <person name="Guo C."/>
            <person name="Argimon S."/>
            <person name="Zhang W."/>
            <person name="Yang X."/>
            <person name="Jeffery I.B."/>
            <person name="Cooney J.C."/>
            <person name="Kagawa T.F."/>
            <person name="Liu W."/>
            <person name="Song Y."/>
            <person name="Salvetti E."/>
            <person name="Wrobel A."/>
            <person name="Rasinkangas P."/>
            <person name="Parkhill J."/>
            <person name="Rea M.C."/>
            <person name="O'Sullivan O."/>
            <person name="Ritari J."/>
            <person name="Douillard F.P."/>
            <person name="Paul Ross R."/>
            <person name="Yang R."/>
            <person name="Briner A.E."/>
            <person name="Felis G.E."/>
            <person name="de Vos W.M."/>
            <person name="Barrangou R."/>
            <person name="Klaenhammer T.R."/>
            <person name="Caufield P.W."/>
            <person name="Cui Y."/>
            <person name="Zhang H."/>
            <person name="O'Toole P.W."/>
        </authorList>
    </citation>
    <scope>NUCLEOTIDE SEQUENCE [LARGE SCALE GENOMIC DNA]</scope>
    <source>
        <strain evidence="1 2">DSM 15945</strain>
    </source>
</reference>
<evidence type="ECO:0000313" key="2">
    <source>
        <dbReference type="Proteomes" id="UP000051922"/>
    </source>
</evidence>
<dbReference type="PATRIC" id="fig|1423783.4.peg.1659"/>
<dbReference type="STRING" id="1423783.FC50_GL001616"/>
<gene>
    <name evidence="1" type="ORF">FC50_GL001616</name>
</gene>
<comment type="caution">
    <text evidence="1">The sequence shown here is derived from an EMBL/GenBank/DDBJ whole genome shotgun (WGS) entry which is preliminary data.</text>
</comment>
<keyword evidence="2" id="KW-1185">Reference proteome</keyword>